<dbReference type="InterPro" id="IPR055129">
    <property type="entry name" value="YEATS_dom"/>
</dbReference>
<dbReference type="PANTHER" id="PTHR23195">
    <property type="entry name" value="YEATS DOMAIN"/>
    <property type="match status" value="1"/>
</dbReference>
<sequence>MAAKNAYLQDPEYEAIPASFQEKRIKLMEDSGRLHTKKKIEGIITANFNQEINSKGAELDCLDDYLYEARSTLDRLRACAITKYYANVGQEQTSSSSSENIFPSIHPTSKKYLGKSPKYLNNVMVEGNFNSADSQGSTSEILSSYKSPVSNQVTKKAEAIKSYLSPSKDISSRAPRIKVKIIIGNISKFIPVWMRDESDQHITHKWMIYVRGDKNGPTIESFVKKVRFFLHSSYRPNDIVEICSPPFHLIKRGWGEFEVRVQIFFHDPRNKPVDIQHTLKLDKTFTGLQTLGNETVVDLQLFKADASGSNPCASLSTILSNSSLQSSYNLQQNHVSYNELNADSTIAIKAEPDVESENSVDVSGTDSLMSPPPVQNISNKKLPKENSPDNTSNSALSNGSLFDGETNDIPDRTTIPKPVVPIVTLSRNTDTDLKPVNNFVSNGVNTAYLKCRDKEGRVLIVPQSSLVCIKSRKLSGKTSTVQTTPDKLMNSKTSVPSYFLKVVPNQDSGQNQLLLIAMAEKKIQCTDVKMSAEVACQSGLGFSNDSNSTDSSQKLKPGVFWDEELNNIKIEYYKSFVDLLKRVCKAIPLVKKNIDRSLYPFCASSMDEFLRWTIGKQRACEWKRAGLVRTAILNILKKNKFPYATEESVWPRHVIMTWCRKNGFVPMVSEKMTLLPEPKWSGVELCSVSNANDLFCSLHEDHTKLDSTEDDLEIDILEDTKADSSILKNNQNHLPLTRISYIHPAAAFVKEVSSQMGVNIKPIEMEPSIFMPTIEEMILAACRELAADIIRSSVNAGYNRMGGQLCPEEITVSDVYSAIKDTPQFDFLTNSYLGVPKEAKGDT</sequence>
<proteinExistence type="predicted"/>
<feature type="domain" description="YEATS" evidence="4">
    <location>
        <begin position="171"/>
        <end position="384"/>
    </location>
</feature>
<evidence type="ECO:0000259" key="4">
    <source>
        <dbReference type="PROSITE" id="PS51037"/>
    </source>
</evidence>
<dbReference type="InterPro" id="IPR005033">
    <property type="entry name" value="YEATS"/>
</dbReference>
<keyword evidence="6" id="KW-1185">Reference proteome</keyword>
<dbReference type="PROSITE" id="PS51037">
    <property type="entry name" value="YEATS"/>
    <property type="match status" value="1"/>
</dbReference>
<dbReference type="InterPro" id="IPR038704">
    <property type="entry name" value="YEAST_sf"/>
</dbReference>
<dbReference type="EMBL" id="JABXBU010002228">
    <property type="protein sequence ID" value="KAF8769845.1"/>
    <property type="molecule type" value="Genomic_DNA"/>
</dbReference>
<reference evidence="5" key="1">
    <citation type="journal article" date="2020" name="bioRxiv">
        <title>Chromosome-level reference genome of the European wasp spider Argiope bruennichi: a resource for studies on range expansion and evolutionary adaptation.</title>
        <authorList>
            <person name="Sheffer M.M."/>
            <person name="Hoppe A."/>
            <person name="Krehenwinkel H."/>
            <person name="Uhl G."/>
            <person name="Kuss A.W."/>
            <person name="Jensen L."/>
            <person name="Jensen C."/>
            <person name="Gillespie R.G."/>
            <person name="Hoff K.J."/>
            <person name="Prost S."/>
        </authorList>
    </citation>
    <scope>NUCLEOTIDE SEQUENCE</scope>
</reference>
<evidence type="ECO:0000256" key="1">
    <source>
        <dbReference type="ARBA" id="ARBA00023242"/>
    </source>
</evidence>
<name>A0A8T0ECP3_ARGBR</name>
<dbReference type="Pfam" id="PF22951">
    <property type="entry name" value="3HBD"/>
    <property type="match status" value="1"/>
</dbReference>
<organism evidence="5 6">
    <name type="scientific">Argiope bruennichi</name>
    <name type="common">Wasp spider</name>
    <name type="synonym">Aranea bruennichi</name>
    <dbReference type="NCBI Taxonomy" id="94029"/>
    <lineage>
        <taxon>Eukaryota</taxon>
        <taxon>Metazoa</taxon>
        <taxon>Ecdysozoa</taxon>
        <taxon>Arthropoda</taxon>
        <taxon>Chelicerata</taxon>
        <taxon>Arachnida</taxon>
        <taxon>Araneae</taxon>
        <taxon>Araneomorphae</taxon>
        <taxon>Entelegynae</taxon>
        <taxon>Araneoidea</taxon>
        <taxon>Araneidae</taxon>
        <taxon>Argiope</taxon>
    </lineage>
</organism>
<evidence type="ECO:0000313" key="6">
    <source>
        <dbReference type="Proteomes" id="UP000807504"/>
    </source>
</evidence>
<feature type="compositionally biased region" description="Polar residues" evidence="3">
    <location>
        <begin position="359"/>
        <end position="368"/>
    </location>
</feature>
<dbReference type="Proteomes" id="UP000807504">
    <property type="component" value="Unassembled WGS sequence"/>
</dbReference>
<comment type="subcellular location">
    <subcellularLocation>
        <location evidence="2">Nucleus</location>
    </subcellularLocation>
</comment>
<evidence type="ECO:0000256" key="2">
    <source>
        <dbReference type="PROSITE-ProRule" id="PRU00376"/>
    </source>
</evidence>
<evidence type="ECO:0000313" key="5">
    <source>
        <dbReference type="EMBL" id="KAF8769845.1"/>
    </source>
</evidence>
<dbReference type="CDD" id="cd16907">
    <property type="entry name" value="YEATS_YEATS2_like"/>
    <property type="match status" value="1"/>
</dbReference>
<reference evidence="5" key="2">
    <citation type="submission" date="2020-06" db="EMBL/GenBank/DDBJ databases">
        <authorList>
            <person name="Sheffer M."/>
        </authorList>
    </citation>
    <scope>NUCLEOTIDE SEQUENCE</scope>
</reference>
<evidence type="ECO:0000256" key="3">
    <source>
        <dbReference type="SAM" id="MobiDB-lite"/>
    </source>
</evidence>
<dbReference type="Pfam" id="PF03366">
    <property type="entry name" value="YEATS"/>
    <property type="match status" value="1"/>
</dbReference>
<dbReference type="InterPro" id="IPR055127">
    <property type="entry name" value="YEATS2_3HBD"/>
</dbReference>
<feature type="compositionally biased region" description="Polar residues" evidence="3">
    <location>
        <begin position="388"/>
        <end position="400"/>
    </location>
</feature>
<comment type="caution">
    <text evidence="5">The sequence shown here is derived from an EMBL/GenBank/DDBJ whole genome shotgun (WGS) entry which is preliminary data.</text>
</comment>
<gene>
    <name evidence="5" type="ORF">HNY73_017446</name>
</gene>
<dbReference type="AlphaFoldDB" id="A0A8T0ECP3"/>
<feature type="region of interest" description="Disordered" evidence="3">
    <location>
        <begin position="351"/>
        <end position="413"/>
    </location>
</feature>
<dbReference type="GO" id="GO:0005634">
    <property type="term" value="C:nucleus"/>
    <property type="evidence" value="ECO:0007669"/>
    <property type="project" value="UniProtKB-SubCell"/>
</dbReference>
<dbReference type="GO" id="GO:0006355">
    <property type="term" value="P:regulation of DNA-templated transcription"/>
    <property type="evidence" value="ECO:0007669"/>
    <property type="project" value="InterPro"/>
</dbReference>
<keyword evidence="1 2" id="KW-0539">Nucleus</keyword>
<accession>A0A8T0ECP3</accession>
<protein>
    <submittedName>
        <fullName evidence="5">YEATS domain-containing protein 2</fullName>
    </submittedName>
</protein>
<dbReference type="Gene3D" id="2.60.40.1970">
    <property type="entry name" value="YEATS domain"/>
    <property type="match status" value="1"/>
</dbReference>